<dbReference type="CDD" id="cd20612">
    <property type="entry name" value="CYP_LDS-like_C"/>
    <property type="match status" value="1"/>
</dbReference>
<dbReference type="CDD" id="cd09817">
    <property type="entry name" value="linoleate_diol_synthase_like"/>
    <property type="match status" value="1"/>
</dbReference>
<protein>
    <submittedName>
        <fullName evidence="7">Heme peroxidase</fullName>
    </submittedName>
</protein>
<evidence type="ECO:0000256" key="3">
    <source>
        <dbReference type="ARBA" id="ARBA00022964"/>
    </source>
</evidence>
<evidence type="ECO:0000256" key="6">
    <source>
        <dbReference type="PIRSR" id="PIRSR619791-2"/>
    </source>
</evidence>
<dbReference type="InterPro" id="IPR050783">
    <property type="entry name" value="Oxylipin_biosynth_metab"/>
</dbReference>
<dbReference type="PANTHER" id="PTHR11903:SF37">
    <property type="entry name" value="PSI-PRODUCING OXYGENASE A"/>
    <property type="match status" value="1"/>
</dbReference>
<evidence type="ECO:0000256" key="4">
    <source>
        <dbReference type="ARBA" id="ARBA00023002"/>
    </source>
</evidence>
<dbReference type="Proteomes" id="UP000813824">
    <property type="component" value="Unassembled WGS sequence"/>
</dbReference>
<evidence type="ECO:0000256" key="5">
    <source>
        <dbReference type="ARBA" id="ARBA00023004"/>
    </source>
</evidence>
<dbReference type="PANTHER" id="PTHR11903">
    <property type="entry name" value="PROSTAGLANDIN G/H SYNTHASE"/>
    <property type="match status" value="1"/>
</dbReference>
<keyword evidence="8" id="KW-1185">Reference proteome</keyword>
<sequence>MSNSKIVALADAAYLADRPLPNAPDGRYDAQVRPASDPADTNANHSALYKLVTDVEDRIKKGPIIKDPKLIPAVLDLLKNGDAIDDRKGLFTMGLSILCQLPQDSEISKKLNDAVISVLYRTLAHPPATYVGSDVPFATAPTKPVWPNDKQAVDGNVSDAIPSAAQGAPIPRMAGNFRTADGSGNNPLAPEVGQAGQPYARSVQGKHPLPRNMLPETSIVFDSLLKARDWQGHPGGNSSLTFAYASLVTHQLFRTDPRDMTKNNTSSYLDLSILYGINQQQQDMVRNKAPGRGLLWPDAFAEDRLILVPPAASALLVIFSRNHNYIAANLLNINERGRWTNPPPEDPVKRAIQDEEIFQTARLVNCGHFMAMIFGDYVAGFLGLGRDGSSWSMNPFDPIKMEDGTTVERGEGNHCSVEFNILYRWHATTAQNDIAWTEDVFKKAFNGKPFDQLELKDFVPAVSNAWKDVDPNPRTRTFAWLQRQDDGTFKDDDLARVLQDATESMAGAYRARGTPSVLRIIEIVGMEQARAWGVCTMNEFRKFLNLKPFETFEEWNSDPEIAGTARQLYGHIDNLELYPGLQAEDCMPLGPGSGICCGYTMTRAILGDAIALVRGDRFYTTDYTPGNLTTWGFQDCARDPNNGAFGAALPKLLFRHLPRHYPANSVYALYPFFTPEVTRKNLTKLGIVEKYSFDRPKALPIPKVVDTVAGIKYVFNDSTKFKTTYGDDMRLLTRNYGFFLVFEDEQRHSKDRSLVLHSLFPTQDSLVNYVNFYKTKTLELLKENSYKISGVPGTRVDIVRNVINLVSVHWAADYLIGIPLKTKANPKGMFTEQEVYDIFSLLFTCVFINVQPEHGWTLRTQAKQVGDVINSLIEKSLNEVSPKTAGNPIVGLFSAVSNIIWPASKKPCYPFLSNLAQSGRPIDELVGNVIGLAVGSSVNYAQAVAQVVDFYLDDERAAERADIISLCRKNDAASLEKLRGYVREGQRLNPQFAGLLRVSAVADTIPLGNGNSVSVQPGDIIFNSFRNAQTNPADFPDPFKVDPTRPKASYSNQGTGFHGCPGVNYAEQTIPEILKIVFSLKNVRRAPGAAGKMAGFMLNQFGTDNRLYLTDTGNLSPWPGSLTIVYDE</sequence>
<dbReference type="Gene3D" id="1.10.640.10">
    <property type="entry name" value="Haem peroxidase domain superfamily, animal type"/>
    <property type="match status" value="1"/>
</dbReference>
<reference evidence="7" key="1">
    <citation type="journal article" date="2021" name="New Phytol.">
        <title>Evolutionary innovations through gain and loss of genes in the ectomycorrhizal Boletales.</title>
        <authorList>
            <person name="Wu G."/>
            <person name="Miyauchi S."/>
            <person name="Morin E."/>
            <person name="Kuo A."/>
            <person name="Drula E."/>
            <person name="Varga T."/>
            <person name="Kohler A."/>
            <person name="Feng B."/>
            <person name="Cao Y."/>
            <person name="Lipzen A."/>
            <person name="Daum C."/>
            <person name="Hundley H."/>
            <person name="Pangilinan J."/>
            <person name="Johnson J."/>
            <person name="Barry K."/>
            <person name="LaButti K."/>
            <person name="Ng V."/>
            <person name="Ahrendt S."/>
            <person name="Min B."/>
            <person name="Choi I.G."/>
            <person name="Park H."/>
            <person name="Plett J.M."/>
            <person name="Magnuson J."/>
            <person name="Spatafora J.W."/>
            <person name="Nagy L.G."/>
            <person name="Henrissat B."/>
            <person name="Grigoriev I.V."/>
            <person name="Yang Z.L."/>
            <person name="Xu J."/>
            <person name="Martin F.M."/>
        </authorList>
    </citation>
    <scope>NUCLEOTIDE SEQUENCE</scope>
    <source>
        <strain evidence="7">KKN 215</strain>
    </source>
</reference>
<dbReference type="InterPro" id="IPR010255">
    <property type="entry name" value="Haem_peroxidase_sf"/>
</dbReference>
<evidence type="ECO:0000313" key="8">
    <source>
        <dbReference type="Proteomes" id="UP000813824"/>
    </source>
</evidence>
<dbReference type="GO" id="GO:0020037">
    <property type="term" value="F:heme binding"/>
    <property type="evidence" value="ECO:0007669"/>
    <property type="project" value="InterPro"/>
</dbReference>
<evidence type="ECO:0000256" key="2">
    <source>
        <dbReference type="ARBA" id="ARBA00022723"/>
    </source>
</evidence>
<dbReference type="Gene3D" id="1.10.630.10">
    <property type="entry name" value="Cytochrome P450"/>
    <property type="match status" value="1"/>
</dbReference>
<dbReference type="GO" id="GO:0004497">
    <property type="term" value="F:monooxygenase activity"/>
    <property type="evidence" value="ECO:0007669"/>
    <property type="project" value="InterPro"/>
</dbReference>
<dbReference type="SUPFAM" id="SSF48264">
    <property type="entry name" value="Cytochrome P450"/>
    <property type="match status" value="1"/>
</dbReference>
<accession>A0A8K0XP00</accession>
<keyword evidence="5 6" id="KW-0408">Iron</keyword>
<dbReference type="InterPro" id="IPR037120">
    <property type="entry name" value="Haem_peroxidase_sf_animal"/>
</dbReference>
<comment type="caution">
    <text evidence="7">The sequence shown here is derived from an EMBL/GenBank/DDBJ whole genome shotgun (WGS) entry which is preliminary data.</text>
</comment>
<dbReference type="GO" id="GO:0051213">
    <property type="term" value="F:dioxygenase activity"/>
    <property type="evidence" value="ECO:0007669"/>
    <property type="project" value="UniProtKB-KW"/>
</dbReference>
<keyword evidence="4" id="KW-0560">Oxidoreductase</keyword>
<dbReference type="OrthoDB" id="823504at2759"/>
<dbReference type="SUPFAM" id="SSF48113">
    <property type="entry name" value="Heme-dependent peroxidases"/>
    <property type="match status" value="1"/>
</dbReference>
<dbReference type="PRINTS" id="PR00457">
    <property type="entry name" value="ANPEROXIDASE"/>
</dbReference>
<dbReference type="GO" id="GO:0004601">
    <property type="term" value="F:peroxidase activity"/>
    <property type="evidence" value="ECO:0007669"/>
    <property type="project" value="UniProtKB-KW"/>
</dbReference>
<dbReference type="InterPro" id="IPR019791">
    <property type="entry name" value="Haem_peroxidase_animal"/>
</dbReference>
<keyword evidence="1 6" id="KW-0349">Heme</keyword>
<evidence type="ECO:0000313" key="7">
    <source>
        <dbReference type="EMBL" id="KAH8099451.1"/>
    </source>
</evidence>
<dbReference type="Pfam" id="PF03098">
    <property type="entry name" value="An_peroxidase"/>
    <property type="match status" value="1"/>
</dbReference>
<dbReference type="AlphaFoldDB" id="A0A8K0XP00"/>
<dbReference type="GO" id="GO:0005506">
    <property type="term" value="F:iron ion binding"/>
    <property type="evidence" value="ECO:0007669"/>
    <property type="project" value="InterPro"/>
</dbReference>
<dbReference type="EMBL" id="JAEVFJ010000020">
    <property type="protein sequence ID" value="KAH8099451.1"/>
    <property type="molecule type" value="Genomic_DNA"/>
</dbReference>
<organism evidence="7 8">
    <name type="scientific">Cristinia sonorae</name>
    <dbReference type="NCBI Taxonomy" id="1940300"/>
    <lineage>
        <taxon>Eukaryota</taxon>
        <taxon>Fungi</taxon>
        <taxon>Dikarya</taxon>
        <taxon>Basidiomycota</taxon>
        <taxon>Agaricomycotina</taxon>
        <taxon>Agaricomycetes</taxon>
        <taxon>Agaricomycetidae</taxon>
        <taxon>Agaricales</taxon>
        <taxon>Pleurotineae</taxon>
        <taxon>Stephanosporaceae</taxon>
        <taxon>Cristinia</taxon>
    </lineage>
</organism>
<dbReference type="GO" id="GO:0006631">
    <property type="term" value="P:fatty acid metabolic process"/>
    <property type="evidence" value="ECO:0007669"/>
    <property type="project" value="UniProtKB-ARBA"/>
</dbReference>
<evidence type="ECO:0000256" key="1">
    <source>
        <dbReference type="ARBA" id="ARBA00022617"/>
    </source>
</evidence>
<keyword evidence="7" id="KW-0575">Peroxidase</keyword>
<gene>
    <name evidence="7" type="ORF">BXZ70DRAFT_301638</name>
</gene>
<dbReference type="InterPro" id="IPR034812">
    <property type="entry name" value="Ppo-like_N"/>
</dbReference>
<dbReference type="InterPro" id="IPR036396">
    <property type="entry name" value="Cyt_P450_sf"/>
</dbReference>
<dbReference type="GO" id="GO:0006979">
    <property type="term" value="P:response to oxidative stress"/>
    <property type="evidence" value="ECO:0007669"/>
    <property type="project" value="InterPro"/>
</dbReference>
<keyword evidence="2 6" id="KW-0479">Metal-binding</keyword>
<dbReference type="PROSITE" id="PS50292">
    <property type="entry name" value="PEROXIDASE_3"/>
    <property type="match status" value="1"/>
</dbReference>
<feature type="binding site" description="axial binding residue" evidence="6">
    <location>
        <position position="426"/>
    </location>
    <ligand>
        <name>heme b</name>
        <dbReference type="ChEBI" id="CHEBI:60344"/>
    </ligand>
    <ligandPart>
        <name>Fe</name>
        <dbReference type="ChEBI" id="CHEBI:18248"/>
    </ligandPart>
</feature>
<proteinExistence type="predicted"/>
<dbReference type="GO" id="GO:0016705">
    <property type="term" value="F:oxidoreductase activity, acting on paired donors, with incorporation or reduction of molecular oxygen"/>
    <property type="evidence" value="ECO:0007669"/>
    <property type="project" value="InterPro"/>
</dbReference>
<keyword evidence="3" id="KW-0223">Dioxygenase</keyword>
<name>A0A8K0XP00_9AGAR</name>